<dbReference type="InParanoid" id="A0A2K1QRF0"/>
<dbReference type="GO" id="GO:0000981">
    <property type="term" value="F:DNA-binding transcription factor activity, RNA polymerase II-specific"/>
    <property type="evidence" value="ECO:0007669"/>
    <property type="project" value="TreeGrafter"/>
</dbReference>
<dbReference type="Pfam" id="PF01424">
    <property type="entry name" value="R3H"/>
    <property type="match status" value="1"/>
</dbReference>
<protein>
    <recommendedName>
        <fullName evidence="2">R3H domain-containing protein</fullName>
    </recommendedName>
</protein>
<dbReference type="Proteomes" id="UP000243797">
    <property type="component" value="Unassembled WGS sequence"/>
</dbReference>
<feature type="region of interest" description="Disordered" evidence="1">
    <location>
        <begin position="1"/>
        <end position="47"/>
    </location>
</feature>
<feature type="region of interest" description="Disordered" evidence="1">
    <location>
        <begin position="523"/>
        <end position="621"/>
    </location>
</feature>
<dbReference type="SMART" id="SM00393">
    <property type="entry name" value="R3H"/>
    <property type="match status" value="1"/>
</dbReference>
<dbReference type="FunFam" id="3.30.1370.50:FF:000006">
    <property type="entry name" value="NF-X1 finger transcription factor"/>
    <property type="match status" value="1"/>
</dbReference>
<feature type="compositionally biased region" description="Basic and acidic residues" evidence="1">
    <location>
        <begin position="20"/>
        <end position="31"/>
    </location>
</feature>
<dbReference type="GO" id="GO:0000122">
    <property type="term" value="P:negative regulation of transcription by RNA polymerase II"/>
    <property type="evidence" value="ECO:0007669"/>
    <property type="project" value="TreeGrafter"/>
</dbReference>
<evidence type="ECO:0000313" key="4">
    <source>
        <dbReference type="Proteomes" id="UP000243797"/>
    </source>
</evidence>
<dbReference type="InterPro" id="IPR036867">
    <property type="entry name" value="R3H_dom_sf"/>
</dbReference>
<dbReference type="EMBL" id="NKHZ01000049">
    <property type="protein sequence ID" value="PNS17667.1"/>
    <property type="molecule type" value="Genomic_DNA"/>
</dbReference>
<dbReference type="GO" id="GO:0005634">
    <property type="term" value="C:nucleus"/>
    <property type="evidence" value="ECO:0007669"/>
    <property type="project" value="TreeGrafter"/>
</dbReference>
<evidence type="ECO:0000313" key="3">
    <source>
        <dbReference type="EMBL" id="PNS17667.1"/>
    </source>
</evidence>
<dbReference type="PROSITE" id="PS51061">
    <property type="entry name" value="R3H"/>
    <property type="match status" value="1"/>
</dbReference>
<evidence type="ECO:0000259" key="2">
    <source>
        <dbReference type="PROSITE" id="PS51061"/>
    </source>
</evidence>
<name>A0A2K1QRF0_9PEZI</name>
<keyword evidence="4" id="KW-1185">Reference proteome</keyword>
<feature type="compositionally biased region" description="Basic and acidic residues" evidence="1">
    <location>
        <begin position="543"/>
        <end position="553"/>
    </location>
</feature>
<dbReference type="STRING" id="2082308.A0A2K1QRF0"/>
<dbReference type="SUPFAM" id="SSF82708">
    <property type="entry name" value="R3H domain"/>
    <property type="match status" value="1"/>
</dbReference>
<gene>
    <name evidence="3" type="ORF">CAC42_3062</name>
</gene>
<comment type="caution">
    <text evidence="3">The sequence shown here is derived from an EMBL/GenBank/DDBJ whole genome shotgun (WGS) entry which is preliminary data.</text>
</comment>
<organism evidence="3 4">
    <name type="scientific">Sphaceloma murrayae</name>
    <dbReference type="NCBI Taxonomy" id="2082308"/>
    <lineage>
        <taxon>Eukaryota</taxon>
        <taxon>Fungi</taxon>
        <taxon>Dikarya</taxon>
        <taxon>Ascomycota</taxon>
        <taxon>Pezizomycotina</taxon>
        <taxon>Dothideomycetes</taxon>
        <taxon>Dothideomycetidae</taxon>
        <taxon>Myriangiales</taxon>
        <taxon>Elsinoaceae</taxon>
        <taxon>Sphaceloma</taxon>
    </lineage>
</organism>
<feature type="compositionally biased region" description="Basic and acidic residues" evidence="1">
    <location>
        <begin position="579"/>
        <end position="597"/>
    </location>
</feature>
<accession>A0A2K1QRF0</accession>
<dbReference type="GO" id="GO:0000977">
    <property type="term" value="F:RNA polymerase II transcription regulatory region sequence-specific DNA binding"/>
    <property type="evidence" value="ECO:0007669"/>
    <property type="project" value="TreeGrafter"/>
</dbReference>
<dbReference type="InterPro" id="IPR034078">
    <property type="entry name" value="NFX1_fam"/>
</dbReference>
<dbReference type="Gene3D" id="3.30.1370.50">
    <property type="entry name" value="R3H-like domain"/>
    <property type="match status" value="1"/>
</dbReference>
<reference evidence="3 4" key="1">
    <citation type="submission" date="2017-06" db="EMBL/GenBank/DDBJ databases">
        <title>Draft genome sequence of a variant of Elsinoe murrayae.</title>
        <authorList>
            <person name="Cheng Q."/>
        </authorList>
    </citation>
    <scope>NUCLEOTIDE SEQUENCE [LARGE SCALE GENOMIC DNA]</scope>
    <source>
        <strain evidence="3 4">CQ-2017a</strain>
    </source>
</reference>
<feature type="domain" description="R3H" evidence="2">
    <location>
        <begin position="261"/>
        <end position="324"/>
    </location>
</feature>
<dbReference type="AlphaFoldDB" id="A0A2K1QRF0"/>
<sequence length="621" mass="66546">MLATSAAVPANARRWSVRPPRRELDLLDPRHLRQPTSSKPSISARVSVDDLSSAATTPVKNSAIVVPAAPAPKPSLMKFVATADVPLSNLPYPAVPDLHPADSSANDPNPAATPKSNTPATSPPKPARNAPSSCLDDACECEDSGPTPCTQACGKPKRTCSHPDEAPCHAPYPCKEDKPCNSKIVITCPCQAQKQEVRCNATKDAEGNSTRSLACTDECARLERNRRLAVALNIDQEAHVEGGENHVPYSDETLDLYSSFPSWAMAQEREFRVFADEASDKRLRFKPMRAQERAFLHALAQDFGLDSESLDPEPHRHVVLLKTPRFVRAPGKTVGEAVRVRQLKRKVVERPKEVRKMAMEEEREFNALVLVGCKFGLTLEEVRSLVLAAVPEMRFETEFLLSEEVVLRPAGPGTVEEALKDVKPALEAACKANAIGTLQLCAVDDSLNILRRENDPSAADGWSRVAAKGAAPRKAPTTAAVSGPNAYAALSGVGVGTGKVTFAKKKDKAKKVPVEPVVDDWEAEMEAEERRSQSQSAAVSDAEGGKSDVEGVRLDVQGVGSDVQGEGSDGHGMGSAVEARSKVDGTRSDVNVERELEQTAQEGLEAAHSETGEGGISTSAT</sequence>
<dbReference type="PANTHER" id="PTHR12360:SF12">
    <property type="entry name" value="TRANSCRIPTIONAL REPRESSOR NF-X1"/>
    <property type="match status" value="1"/>
</dbReference>
<evidence type="ECO:0000256" key="1">
    <source>
        <dbReference type="SAM" id="MobiDB-lite"/>
    </source>
</evidence>
<proteinExistence type="predicted"/>
<dbReference type="PANTHER" id="PTHR12360">
    <property type="entry name" value="NUCLEAR TRANSCRIPTION FACTOR, X-BOX BINDING 1 NFX1"/>
    <property type="match status" value="1"/>
</dbReference>
<dbReference type="InterPro" id="IPR001374">
    <property type="entry name" value="R3H_dom"/>
</dbReference>
<feature type="region of interest" description="Disordered" evidence="1">
    <location>
        <begin position="96"/>
        <end position="129"/>
    </location>
</feature>
<dbReference type="CDD" id="cd06008">
    <property type="entry name" value="NF-X1-zinc-finger"/>
    <property type="match status" value="1"/>
</dbReference>
<dbReference type="OrthoDB" id="6512771at2759"/>